<reference evidence="2" key="1">
    <citation type="submission" date="2018-11" db="EMBL/GenBank/DDBJ databases">
        <authorList>
            <person name="Alioto T."/>
            <person name="Alioto T."/>
        </authorList>
    </citation>
    <scope>NUCLEOTIDE SEQUENCE</scope>
</reference>
<keyword evidence="3" id="KW-1185">Reference proteome</keyword>
<feature type="region of interest" description="Disordered" evidence="1">
    <location>
        <begin position="1"/>
        <end position="214"/>
    </location>
</feature>
<feature type="non-terminal residue" evidence="2">
    <location>
        <position position="214"/>
    </location>
</feature>
<evidence type="ECO:0000313" key="3">
    <source>
        <dbReference type="Proteomes" id="UP000596742"/>
    </source>
</evidence>
<accession>A0A8B6E1Y7</accession>
<comment type="caution">
    <text evidence="2">The sequence shown here is derived from an EMBL/GenBank/DDBJ whole genome shotgun (WGS) entry which is preliminary data.</text>
</comment>
<proteinExistence type="predicted"/>
<protein>
    <submittedName>
        <fullName evidence="2">Uncharacterized protein</fullName>
    </submittedName>
</protein>
<dbReference type="Proteomes" id="UP000596742">
    <property type="component" value="Unassembled WGS sequence"/>
</dbReference>
<dbReference type="EMBL" id="UYJE01004380">
    <property type="protein sequence ID" value="VDI27496.1"/>
    <property type="molecule type" value="Genomic_DNA"/>
</dbReference>
<dbReference type="AlphaFoldDB" id="A0A8B6E1Y7"/>
<gene>
    <name evidence="2" type="ORF">MGAL_10B062582</name>
</gene>
<sequence>MPAPKPPYNMSAPQTVSSGGYGGMPPTSYQNRMTMYPVPTQRHPSAPGMSAPQPKIQKRERKNLYIVDPNTGKDIISDVISSRSTPPGSTGSGSRGQTPTESIELPGGQRMPAPKPPYNMSAPQTVSSGGYGGMPPTSYQNRMTMYPVPTQRHPSAPGMSAPQPKIQKRERKNLYIVDPNTGKDIISDVISSRSTPPGSTGSGSRGQTPTESIE</sequence>
<name>A0A8B6E1Y7_MYTGA</name>
<evidence type="ECO:0000313" key="2">
    <source>
        <dbReference type="EMBL" id="VDI27496.1"/>
    </source>
</evidence>
<feature type="compositionally biased region" description="Low complexity" evidence="1">
    <location>
        <begin position="205"/>
        <end position="214"/>
    </location>
</feature>
<evidence type="ECO:0000256" key="1">
    <source>
        <dbReference type="SAM" id="MobiDB-lite"/>
    </source>
</evidence>
<organism evidence="2 3">
    <name type="scientific">Mytilus galloprovincialis</name>
    <name type="common">Mediterranean mussel</name>
    <dbReference type="NCBI Taxonomy" id="29158"/>
    <lineage>
        <taxon>Eukaryota</taxon>
        <taxon>Metazoa</taxon>
        <taxon>Spiralia</taxon>
        <taxon>Lophotrochozoa</taxon>
        <taxon>Mollusca</taxon>
        <taxon>Bivalvia</taxon>
        <taxon>Autobranchia</taxon>
        <taxon>Pteriomorphia</taxon>
        <taxon>Mytilida</taxon>
        <taxon>Mytiloidea</taxon>
        <taxon>Mytilidae</taxon>
        <taxon>Mytilinae</taxon>
        <taxon>Mytilus</taxon>
    </lineage>
</organism>